<organism evidence="2 3">
    <name type="scientific">Onishia taeanensis</name>
    <dbReference type="NCBI Taxonomy" id="284577"/>
    <lineage>
        <taxon>Bacteria</taxon>
        <taxon>Pseudomonadati</taxon>
        <taxon>Pseudomonadota</taxon>
        <taxon>Gammaproteobacteria</taxon>
        <taxon>Oceanospirillales</taxon>
        <taxon>Halomonadaceae</taxon>
        <taxon>Onishia</taxon>
    </lineage>
</organism>
<evidence type="ECO:0000256" key="1">
    <source>
        <dbReference type="SAM" id="MobiDB-lite"/>
    </source>
</evidence>
<gene>
    <name evidence="2" type="ORF">SAMN05216571_101274</name>
</gene>
<evidence type="ECO:0008006" key="4">
    <source>
        <dbReference type="Google" id="ProtNLM"/>
    </source>
</evidence>
<dbReference type="Gene3D" id="2.60.40.10">
    <property type="entry name" value="Immunoglobulins"/>
    <property type="match status" value="1"/>
</dbReference>
<dbReference type="Gene3D" id="2.130.10.10">
    <property type="entry name" value="YVTN repeat-like/Quinoprotein amine dehydrogenase"/>
    <property type="match status" value="1"/>
</dbReference>
<evidence type="ECO:0000313" key="2">
    <source>
        <dbReference type="EMBL" id="SDF70029.1"/>
    </source>
</evidence>
<accession>A0A1G7N9I3</accession>
<name>A0A1G7N9I3_9GAMM</name>
<keyword evidence="3" id="KW-1185">Reference proteome</keyword>
<feature type="compositionally biased region" description="Acidic residues" evidence="1">
    <location>
        <begin position="79"/>
        <end position="88"/>
    </location>
</feature>
<dbReference type="InterPro" id="IPR015943">
    <property type="entry name" value="WD40/YVTN_repeat-like_dom_sf"/>
</dbReference>
<dbReference type="STRING" id="284577.SAMN05216571_101274"/>
<dbReference type="Proteomes" id="UP000198641">
    <property type="component" value="Unassembled WGS sequence"/>
</dbReference>
<proteinExistence type="predicted"/>
<feature type="region of interest" description="Disordered" evidence="1">
    <location>
        <begin position="69"/>
        <end position="93"/>
    </location>
</feature>
<dbReference type="SUPFAM" id="SSF75011">
    <property type="entry name" value="3-carboxy-cis,cis-mucoante lactonizing enzyme"/>
    <property type="match status" value="1"/>
</dbReference>
<dbReference type="AlphaFoldDB" id="A0A1G7N9I3"/>
<evidence type="ECO:0000313" key="3">
    <source>
        <dbReference type="Proteomes" id="UP000198641"/>
    </source>
</evidence>
<dbReference type="InterPro" id="IPR013783">
    <property type="entry name" value="Ig-like_fold"/>
</dbReference>
<sequence length="329" mass="35452">MMSVRLTWTNNSSGHDGTRIYRDAAPLEPEALPMPIGEVAAGVEEYIDTGMAASTTYYYRAAAYRGGEESVSEEISATTEEEPAEIDEMSPSGSTFAHPDPYNGTIAFSSDGLQLYVFGKNLLRQYELSAPWDITTASQRATVESPYLAYGGCFSSDGLSLLFAETGLSAVKKYNLASAWDVSSITGSDAKEDLPGMGRLRHIELSDDGSKLYALDYNGTNSVVEYDLASPLDFGTATKSSSLPLTGDPRVFAIYDGGTRLVTANKENSVLTEWVMSTPWDLSTATESGASLDVKAVQDDVYGLVFVDSGQRMFVSGYTPAEIAEYTRA</sequence>
<dbReference type="EMBL" id="FNCI01000001">
    <property type="protein sequence ID" value="SDF70029.1"/>
    <property type="molecule type" value="Genomic_DNA"/>
</dbReference>
<protein>
    <recommendedName>
        <fullName evidence="4">Fibronectin type-III domain-containing protein</fullName>
    </recommendedName>
</protein>
<reference evidence="2 3" key="1">
    <citation type="submission" date="2016-10" db="EMBL/GenBank/DDBJ databases">
        <authorList>
            <person name="de Groot N.N."/>
        </authorList>
    </citation>
    <scope>NUCLEOTIDE SEQUENCE [LARGE SCALE GENOMIC DNA]</scope>
    <source>
        <strain evidence="2 3">BH539</strain>
    </source>
</reference>